<dbReference type="PROSITE" id="PS50987">
    <property type="entry name" value="HTH_ARSR_2"/>
    <property type="match status" value="1"/>
</dbReference>
<dbReference type="InterPro" id="IPR051011">
    <property type="entry name" value="Metal_resp_trans_reg"/>
</dbReference>
<evidence type="ECO:0000256" key="3">
    <source>
        <dbReference type="ARBA" id="ARBA00023163"/>
    </source>
</evidence>
<protein>
    <submittedName>
        <fullName evidence="5">Transcriptional regulator</fullName>
    </submittedName>
</protein>
<name>A0A402B1J6_9CHLR</name>
<reference evidence="6" key="1">
    <citation type="submission" date="2018-12" db="EMBL/GenBank/DDBJ databases">
        <title>Tengunoibacter tsumagoiensis gen. nov., sp. nov., Dictyobacter kobayashii sp. nov., D. alpinus sp. nov., and D. joshuensis sp. nov. and description of Dictyobacteraceae fam. nov. within the order Ktedonobacterales isolated from Tengu-no-mugimeshi.</title>
        <authorList>
            <person name="Wang C.M."/>
            <person name="Zheng Y."/>
            <person name="Sakai Y."/>
            <person name="Toyoda A."/>
            <person name="Minakuchi Y."/>
            <person name="Abe K."/>
            <person name="Yokota A."/>
            <person name="Yabe S."/>
        </authorList>
    </citation>
    <scope>NUCLEOTIDE SEQUENCE [LARGE SCALE GENOMIC DNA]</scope>
    <source>
        <strain evidence="6">Uno16</strain>
    </source>
</reference>
<gene>
    <name evidence="5" type="ORF">KDA_07000</name>
</gene>
<dbReference type="PANTHER" id="PTHR43132">
    <property type="entry name" value="ARSENICAL RESISTANCE OPERON REPRESSOR ARSR-RELATED"/>
    <property type="match status" value="1"/>
</dbReference>
<accession>A0A402B1J6</accession>
<dbReference type="InterPro" id="IPR001845">
    <property type="entry name" value="HTH_ArsR_DNA-bd_dom"/>
</dbReference>
<sequence length="144" mass="15876">MAAKSVASPAPAVDEVCQERSIHVEHVAEIRRNVLPGSDALRIATLFSVLSDPTRLQVMHALLSAPTGELCVCDLATGLGRDDTTISHQLRVLRQQKVVAMRKVGRIVYYRLVDEHIRQLLRMGIDHIYEGQSLGGNVISEVVQ</sequence>
<keyword evidence="2" id="KW-0238">DNA-binding</keyword>
<dbReference type="Pfam" id="PF01022">
    <property type="entry name" value="HTH_5"/>
    <property type="match status" value="1"/>
</dbReference>
<evidence type="ECO:0000259" key="4">
    <source>
        <dbReference type="PROSITE" id="PS50987"/>
    </source>
</evidence>
<comment type="caution">
    <text evidence="5">The sequence shown here is derived from an EMBL/GenBank/DDBJ whole genome shotgun (WGS) entry which is preliminary data.</text>
</comment>
<organism evidence="5 6">
    <name type="scientific">Dictyobacter alpinus</name>
    <dbReference type="NCBI Taxonomy" id="2014873"/>
    <lineage>
        <taxon>Bacteria</taxon>
        <taxon>Bacillati</taxon>
        <taxon>Chloroflexota</taxon>
        <taxon>Ktedonobacteria</taxon>
        <taxon>Ktedonobacterales</taxon>
        <taxon>Dictyobacteraceae</taxon>
        <taxon>Dictyobacter</taxon>
    </lineage>
</organism>
<dbReference type="EMBL" id="BIFT01000001">
    <property type="protein sequence ID" value="GCE25216.1"/>
    <property type="molecule type" value="Genomic_DNA"/>
</dbReference>
<dbReference type="PANTHER" id="PTHR43132:SF6">
    <property type="entry name" value="HTH-TYPE TRANSCRIPTIONAL REPRESSOR CZRA"/>
    <property type="match status" value="1"/>
</dbReference>
<evidence type="ECO:0000256" key="1">
    <source>
        <dbReference type="ARBA" id="ARBA00023015"/>
    </source>
</evidence>
<dbReference type="GO" id="GO:0003700">
    <property type="term" value="F:DNA-binding transcription factor activity"/>
    <property type="evidence" value="ECO:0007669"/>
    <property type="project" value="InterPro"/>
</dbReference>
<keyword evidence="6" id="KW-1185">Reference proteome</keyword>
<dbReference type="SMART" id="SM00418">
    <property type="entry name" value="HTH_ARSR"/>
    <property type="match status" value="1"/>
</dbReference>
<dbReference type="InterPro" id="IPR011991">
    <property type="entry name" value="ArsR-like_HTH"/>
</dbReference>
<feature type="domain" description="HTH arsR-type" evidence="4">
    <location>
        <begin position="35"/>
        <end position="132"/>
    </location>
</feature>
<keyword evidence="3" id="KW-0804">Transcription</keyword>
<evidence type="ECO:0000313" key="6">
    <source>
        <dbReference type="Proteomes" id="UP000287171"/>
    </source>
</evidence>
<evidence type="ECO:0000313" key="5">
    <source>
        <dbReference type="EMBL" id="GCE25216.1"/>
    </source>
</evidence>
<evidence type="ECO:0000256" key="2">
    <source>
        <dbReference type="ARBA" id="ARBA00023125"/>
    </source>
</evidence>
<dbReference type="RefSeq" id="WP_126625817.1">
    <property type="nucleotide sequence ID" value="NZ_BIFT01000001.1"/>
</dbReference>
<dbReference type="AlphaFoldDB" id="A0A402B1J6"/>
<dbReference type="InterPro" id="IPR036388">
    <property type="entry name" value="WH-like_DNA-bd_sf"/>
</dbReference>
<proteinExistence type="predicted"/>
<keyword evidence="1" id="KW-0805">Transcription regulation</keyword>
<dbReference type="GO" id="GO:0003677">
    <property type="term" value="F:DNA binding"/>
    <property type="evidence" value="ECO:0007669"/>
    <property type="project" value="UniProtKB-KW"/>
</dbReference>
<dbReference type="CDD" id="cd00090">
    <property type="entry name" value="HTH_ARSR"/>
    <property type="match status" value="1"/>
</dbReference>
<dbReference type="OrthoDB" id="9794330at2"/>
<dbReference type="PRINTS" id="PR00778">
    <property type="entry name" value="HTHARSR"/>
</dbReference>
<dbReference type="SUPFAM" id="SSF46785">
    <property type="entry name" value="Winged helix' DNA-binding domain"/>
    <property type="match status" value="1"/>
</dbReference>
<dbReference type="Proteomes" id="UP000287171">
    <property type="component" value="Unassembled WGS sequence"/>
</dbReference>
<dbReference type="InterPro" id="IPR036390">
    <property type="entry name" value="WH_DNA-bd_sf"/>
</dbReference>
<dbReference type="Gene3D" id="1.10.10.10">
    <property type="entry name" value="Winged helix-like DNA-binding domain superfamily/Winged helix DNA-binding domain"/>
    <property type="match status" value="1"/>
</dbReference>
<dbReference type="NCBIfam" id="NF033788">
    <property type="entry name" value="HTH_metalloreg"/>
    <property type="match status" value="1"/>
</dbReference>